<reference evidence="1 2" key="1">
    <citation type="submission" date="2019-02" db="EMBL/GenBank/DDBJ databases">
        <title>Deep-cultivation of Planctomycetes and their phenomic and genomic characterization uncovers novel biology.</title>
        <authorList>
            <person name="Wiegand S."/>
            <person name="Jogler M."/>
            <person name="Boedeker C."/>
            <person name="Pinto D."/>
            <person name="Vollmers J."/>
            <person name="Rivas-Marin E."/>
            <person name="Kohn T."/>
            <person name="Peeters S.H."/>
            <person name="Heuer A."/>
            <person name="Rast P."/>
            <person name="Oberbeckmann S."/>
            <person name="Bunk B."/>
            <person name="Jeske O."/>
            <person name="Meyerdierks A."/>
            <person name="Storesund J.E."/>
            <person name="Kallscheuer N."/>
            <person name="Luecker S."/>
            <person name="Lage O.M."/>
            <person name="Pohl T."/>
            <person name="Merkel B.J."/>
            <person name="Hornburger P."/>
            <person name="Mueller R.-W."/>
            <person name="Bruemmer F."/>
            <person name="Labrenz M."/>
            <person name="Spormann A.M."/>
            <person name="Op den Camp H."/>
            <person name="Overmann J."/>
            <person name="Amann R."/>
            <person name="Jetten M.S.M."/>
            <person name="Mascher T."/>
            <person name="Medema M.H."/>
            <person name="Devos D.P."/>
            <person name="Kaster A.-K."/>
            <person name="Ovreas L."/>
            <person name="Rohde M."/>
            <person name="Galperin M.Y."/>
            <person name="Jogler C."/>
        </authorList>
    </citation>
    <scope>NUCLEOTIDE SEQUENCE [LARGE SCALE GENOMIC DNA]</scope>
    <source>
        <strain evidence="1 2">ETA_A1</strain>
    </source>
</reference>
<gene>
    <name evidence="1" type="ORF">ETAA1_38540</name>
</gene>
<dbReference type="KEGG" id="uli:ETAA1_38540"/>
<keyword evidence="2" id="KW-1185">Reference proteome</keyword>
<organism evidence="1 2">
    <name type="scientific">Urbifossiella limnaea</name>
    <dbReference type="NCBI Taxonomy" id="2528023"/>
    <lineage>
        <taxon>Bacteria</taxon>
        <taxon>Pseudomonadati</taxon>
        <taxon>Planctomycetota</taxon>
        <taxon>Planctomycetia</taxon>
        <taxon>Gemmatales</taxon>
        <taxon>Gemmataceae</taxon>
        <taxon>Urbifossiella</taxon>
    </lineage>
</organism>
<dbReference type="RefSeq" id="WP_145241167.1">
    <property type="nucleotide sequence ID" value="NZ_CP036273.1"/>
</dbReference>
<sequence length="92" mass="9960">MTDRRSLVDAIVTKPHHERAAEAAFVFSGKPPATRPAAPARAPLTTRIRADYAAALKRASLERQLAGVEPATVQEMLEEALGPWLKANGYLP</sequence>
<proteinExistence type="predicted"/>
<name>A0A517XWJ1_9BACT</name>
<dbReference type="EMBL" id="CP036273">
    <property type="protein sequence ID" value="QDU21881.1"/>
    <property type="molecule type" value="Genomic_DNA"/>
</dbReference>
<accession>A0A517XWJ1</accession>
<dbReference type="OrthoDB" id="284167at2"/>
<evidence type="ECO:0000313" key="1">
    <source>
        <dbReference type="EMBL" id="QDU21881.1"/>
    </source>
</evidence>
<dbReference type="Proteomes" id="UP000319576">
    <property type="component" value="Chromosome"/>
</dbReference>
<evidence type="ECO:0000313" key="2">
    <source>
        <dbReference type="Proteomes" id="UP000319576"/>
    </source>
</evidence>
<protein>
    <submittedName>
        <fullName evidence="1">Uncharacterized protein</fullName>
    </submittedName>
</protein>
<dbReference type="AlphaFoldDB" id="A0A517XWJ1"/>